<evidence type="ECO:0000313" key="2">
    <source>
        <dbReference type="EMBL" id="OGD63057.1"/>
    </source>
</evidence>
<evidence type="ECO:0000259" key="1">
    <source>
        <dbReference type="Pfam" id="PF01978"/>
    </source>
</evidence>
<feature type="domain" description="Transcription regulator TrmB N-terminal" evidence="1">
    <location>
        <begin position="5"/>
        <end position="74"/>
    </location>
</feature>
<dbReference type="PANTHER" id="PTHR34293:SF1">
    <property type="entry name" value="HTH-TYPE TRANSCRIPTIONAL REGULATOR TRMBL2"/>
    <property type="match status" value="1"/>
</dbReference>
<name>A0A1F5E6M2_9BACT</name>
<accession>A0A1F5E6M2</accession>
<reference evidence="2 3" key="1">
    <citation type="journal article" date="2016" name="Nat. Commun.">
        <title>Thousands of microbial genomes shed light on interconnected biogeochemical processes in an aquifer system.</title>
        <authorList>
            <person name="Anantharaman K."/>
            <person name="Brown C.T."/>
            <person name="Hug L.A."/>
            <person name="Sharon I."/>
            <person name="Castelle C.J."/>
            <person name="Probst A.J."/>
            <person name="Thomas B.C."/>
            <person name="Singh A."/>
            <person name="Wilkins M.J."/>
            <person name="Karaoz U."/>
            <person name="Brodie E.L."/>
            <person name="Williams K.H."/>
            <person name="Hubbard S.S."/>
            <person name="Banfield J.F."/>
        </authorList>
    </citation>
    <scope>NUCLEOTIDE SEQUENCE [LARGE SCALE GENOMIC DNA]</scope>
</reference>
<dbReference type="EMBL" id="MEZY01000039">
    <property type="protein sequence ID" value="OGD63057.1"/>
    <property type="molecule type" value="Genomic_DNA"/>
</dbReference>
<dbReference type="Proteomes" id="UP000178583">
    <property type="component" value="Unassembled WGS sequence"/>
</dbReference>
<sequence>MVNTLSYKLGLDKKETAVFNCVLKNNGFGATEISNYTRIPRTSVYHTISNLVQKGYIVEAKSPSGKTIYHIINPTALIDKARFDIREAKENEKSIKKIVGELEENIATYSGTAVTSVSRGKLGAWSLVEDVLCTKKDSFWLTATDFPFSKIVTETEYFRRITHRRKRMRETKSYIIADRSGFSEKIERQGENDFREVKILPDDLKLKSSIIVFGSNIGFISYGTEIQTTIIRNKILSDTMKLFFNLVWRSL</sequence>
<evidence type="ECO:0000313" key="3">
    <source>
        <dbReference type="Proteomes" id="UP000178583"/>
    </source>
</evidence>
<dbReference type="Pfam" id="PF01978">
    <property type="entry name" value="TrmB"/>
    <property type="match status" value="1"/>
</dbReference>
<comment type="caution">
    <text evidence="2">The sequence shown here is derived from an EMBL/GenBank/DDBJ whole genome shotgun (WGS) entry which is preliminary data.</text>
</comment>
<proteinExistence type="predicted"/>
<dbReference type="AlphaFoldDB" id="A0A1F5E6M2"/>
<protein>
    <recommendedName>
        <fullName evidence="1">Transcription regulator TrmB N-terminal domain-containing protein</fullName>
    </recommendedName>
</protein>
<dbReference type="SUPFAM" id="SSF46785">
    <property type="entry name" value="Winged helix' DNA-binding domain"/>
    <property type="match status" value="1"/>
</dbReference>
<dbReference type="STRING" id="1797472.A2215_00595"/>
<dbReference type="PANTHER" id="PTHR34293">
    <property type="entry name" value="HTH-TYPE TRANSCRIPTIONAL REGULATOR TRMBL2"/>
    <property type="match status" value="1"/>
</dbReference>
<dbReference type="InterPro" id="IPR036390">
    <property type="entry name" value="WH_DNA-bd_sf"/>
</dbReference>
<organism evidence="2 3">
    <name type="scientific">Candidatus Berkelbacteria bacterium RIFOXYA2_FULL_43_10</name>
    <dbReference type="NCBI Taxonomy" id="1797472"/>
    <lineage>
        <taxon>Bacteria</taxon>
        <taxon>Candidatus Berkelbacteria</taxon>
    </lineage>
</organism>
<gene>
    <name evidence="2" type="ORF">A2215_00595</name>
</gene>
<dbReference type="Gene3D" id="1.10.10.10">
    <property type="entry name" value="Winged helix-like DNA-binding domain superfamily/Winged helix DNA-binding domain"/>
    <property type="match status" value="1"/>
</dbReference>
<dbReference type="InterPro" id="IPR051797">
    <property type="entry name" value="TrmB-like"/>
</dbReference>
<dbReference type="InterPro" id="IPR036388">
    <property type="entry name" value="WH-like_DNA-bd_sf"/>
</dbReference>
<dbReference type="InterPro" id="IPR002831">
    <property type="entry name" value="Tscrpt_reg_TrmB_N"/>
</dbReference>